<evidence type="ECO:0000259" key="2">
    <source>
        <dbReference type="Pfam" id="PF00144"/>
    </source>
</evidence>
<gene>
    <name evidence="3" type="ORF">GA0070624_4110</name>
</gene>
<name>A0A1C6SM85_9ACTN</name>
<proteinExistence type="predicted"/>
<dbReference type="AlphaFoldDB" id="A0A1C6SM85"/>
<dbReference type="SUPFAM" id="SSF56601">
    <property type="entry name" value="beta-lactamase/transpeptidase-like"/>
    <property type="match status" value="1"/>
</dbReference>
<dbReference type="InterPro" id="IPR050789">
    <property type="entry name" value="Diverse_Enzym_Activities"/>
</dbReference>
<evidence type="ECO:0000313" key="4">
    <source>
        <dbReference type="Proteomes" id="UP000199413"/>
    </source>
</evidence>
<dbReference type="InterPro" id="IPR012338">
    <property type="entry name" value="Beta-lactam/transpept-like"/>
</dbReference>
<keyword evidence="4" id="KW-1185">Reference proteome</keyword>
<dbReference type="GO" id="GO:0016787">
    <property type="term" value="F:hydrolase activity"/>
    <property type="evidence" value="ECO:0007669"/>
    <property type="project" value="UniProtKB-KW"/>
</dbReference>
<dbReference type="PANTHER" id="PTHR43283:SF11">
    <property type="entry name" value="BETA-LACTAMASE-RELATED DOMAIN-CONTAINING PROTEIN"/>
    <property type="match status" value="1"/>
</dbReference>
<accession>A0A1C6SM85</accession>
<keyword evidence="1" id="KW-0378">Hydrolase</keyword>
<dbReference type="InterPro" id="IPR001466">
    <property type="entry name" value="Beta-lactam-related"/>
</dbReference>
<evidence type="ECO:0000256" key="1">
    <source>
        <dbReference type="ARBA" id="ARBA00022801"/>
    </source>
</evidence>
<dbReference type="EMBL" id="FMHV01000002">
    <property type="protein sequence ID" value="SCL30610.1"/>
    <property type="molecule type" value="Genomic_DNA"/>
</dbReference>
<dbReference type="PANTHER" id="PTHR43283">
    <property type="entry name" value="BETA-LACTAMASE-RELATED"/>
    <property type="match status" value="1"/>
</dbReference>
<evidence type="ECO:0000313" key="3">
    <source>
        <dbReference type="EMBL" id="SCL30610.1"/>
    </source>
</evidence>
<feature type="domain" description="Beta-lactamase-related" evidence="2">
    <location>
        <begin position="58"/>
        <end position="364"/>
    </location>
</feature>
<organism evidence="3 4">
    <name type="scientific">Micromonospora rhizosphaerae</name>
    <dbReference type="NCBI Taxonomy" id="568872"/>
    <lineage>
        <taxon>Bacteria</taxon>
        <taxon>Bacillati</taxon>
        <taxon>Actinomycetota</taxon>
        <taxon>Actinomycetes</taxon>
        <taxon>Micromonosporales</taxon>
        <taxon>Micromonosporaceae</taxon>
        <taxon>Micromonospora</taxon>
    </lineage>
</organism>
<dbReference type="STRING" id="568872.GA0070624_4110"/>
<dbReference type="Pfam" id="PF00144">
    <property type="entry name" value="Beta-lactamase"/>
    <property type="match status" value="1"/>
</dbReference>
<sequence length="374" mass="39822">MKKVAACAIVLSVSRLRAMLVSGLEGGHRPHYSAAVALIQRNGHPADLVTVGNLARYADADGTPIAPEKLQPAVESTIFDLASVTKLFTTTVLLTLVEEGRLGLDDPIAGWLPTFGDGERRRITLRHLLTHTSGLPALLQLWTDWPDRASRVQAVLDAPLVNRPGVTFEYSCVGFMVAGLLAERTTGQRLPDLVHERVCRPLGLTDTGFLPELAGAARAAATEYQPHIGRGMLRGGVHDENSWSLGGTAGNAGLFGTAADVARFGEMLRQGGAVDGVRVLRPDTVAEMTRDQLPPAIDPGFRHGLGVRIGDPHWMGPLAAAGAYGHTGFTGTSVLVDPSRDLVVVLLTNRVHPSREWSDIAAIRRAVAEFAAGS</sequence>
<dbReference type="Proteomes" id="UP000199413">
    <property type="component" value="Unassembled WGS sequence"/>
</dbReference>
<reference evidence="4" key="1">
    <citation type="submission" date="2016-06" db="EMBL/GenBank/DDBJ databases">
        <authorList>
            <person name="Varghese N."/>
            <person name="Submissions Spin"/>
        </authorList>
    </citation>
    <scope>NUCLEOTIDE SEQUENCE [LARGE SCALE GENOMIC DNA]</scope>
    <source>
        <strain evidence="4">DSM 45431</strain>
    </source>
</reference>
<protein>
    <submittedName>
        <fullName evidence="3">CubicO group peptidase, beta-lactamase class C family</fullName>
    </submittedName>
</protein>
<dbReference type="Gene3D" id="3.40.710.10">
    <property type="entry name" value="DD-peptidase/beta-lactamase superfamily"/>
    <property type="match status" value="1"/>
</dbReference>